<organism evidence="3 4">
    <name type="scientific">Endobacter medicaginis</name>
    <dbReference type="NCBI Taxonomy" id="1181271"/>
    <lineage>
        <taxon>Bacteria</taxon>
        <taxon>Pseudomonadati</taxon>
        <taxon>Pseudomonadota</taxon>
        <taxon>Alphaproteobacteria</taxon>
        <taxon>Acetobacterales</taxon>
        <taxon>Acetobacteraceae</taxon>
        <taxon>Endobacter</taxon>
    </lineage>
</organism>
<dbReference type="AlphaFoldDB" id="A0A850NRB8"/>
<comment type="caution">
    <text evidence="3">The sequence shown here is derived from an EMBL/GenBank/DDBJ whole genome shotgun (WGS) entry which is preliminary data.</text>
</comment>
<evidence type="ECO:0000313" key="3">
    <source>
        <dbReference type="EMBL" id="NVN30879.1"/>
    </source>
</evidence>
<accession>A0A850NRB8</accession>
<dbReference type="InterPro" id="IPR051199">
    <property type="entry name" value="LPS_LOS_Heptosyltrfase"/>
</dbReference>
<dbReference type="Proteomes" id="UP000565205">
    <property type="component" value="Unassembled WGS sequence"/>
</dbReference>
<dbReference type="PANTHER" id="PTHR30160:SF1">
    <property type="entry name" value="LIPOPOLYSACCHARIDE 1,2-N-ACETYLGLUCOSAMINETRANSFERASE-RELATED"/>
    <property type="match status" value="1"/>
</dbReference>
<gene>
    <name evidence="3" type="ORF">HUK83_11115</name>
</gene>
<keyword evidence="1" id="KW-0328">Glycosyltransferase</keyword>
<name>A0A850NRB8_9PROT</name>
<dbReference type="SUPFAM" id="SSF53756">
    <property type="entry name" value="UDP-Glycosyltransferase/glycogen phosphorylase"/>
    <property type="match status" value="1"/>
</dbReference>
<dbReference type="GO" id="GO:0008713">
    <property type="term" value="F:ADP-heptose-lipopolysaccharide heptosyltransferase activity"/>
    <property type="evidence" value="ECO:0007669"/>
    <property type="project" value="TreeGrafter"/>
</dbReference>
<dbReference type="RefSeq" id="WP_176624771.1">
    <property type="nucleotide sequence ID" value="NZ_JABXXQ010000238.1"/>
</dbReference>
<dbReference type="CDD" id="cd03789">
    <property type="entry name" value="GT9_LPS_heptosyltransferase"/>
    <property type="match status" value="1"/>
</dbReference>
<evidence type="ECO:0000256" key="1">
    <source>
        <dbReference type="ARBA" id="ARBA00022676"/>
    </source>
</evidence>
<protein>
    <submittedName>
        <fullName evidence="3">Glycosyltransferase family 9 protein</fullName>
    </submittedName>
</protein>
<dbReference type="GO" id="GO:0009244">
    <property type="term" value="P:lipopolysaccharide core region biosynthetic process"/>
    <property type="evidence" value="ECO:0007669"/>
    <property type="project" value="TreeGrafter"/>
</dbReference>
<feature type="non-terminal residue" evidence="3">
    <location>
        <position position="1"/>
    </location>
</feature>
<evidence type="ECO:0000256" key="2">
    <source>
        <dbReference type="ARBA" id="ARBA00022679"/>
    </source>
</evidence>
<evidence type="ECO:0000313" key="4">
    <source>
        <dbReference type="Proteomes" id="UP000565205"/>
    </source>
</evidence>
<dbReference type="GO" id="GO:0005829">
    <property type="term" value="C:cytosol"/>
    <property type="evidence" value="ECO:0007669"/>
    <property type="project" value="TreeGrafter"/>
</dbReference>
<dbReference type="Gene3D" id="3.40.50.2000">
    <property type="entry name" value="Glycogen Phosphorylase B"/>
    <property type="match status" value="1"/>
</dbReference>
<sequence>VPLADLSWLRAAGQARLGAELGSETVLPADAYAVLIPGASAHRNVKRWPSGGYVEVAKMLVARGLVPVVVGTEAERGLAQAIVGATPGAVDLTGRTSLPGLAALVAGARLAVGNDTGPMHLAAQMGTRCLTLFSSASDPALSAPVGPDPARLAVLREAVLADLPVGRVCAEVARLLDHAA</sequence>
<dbReference type="EMBL" id="JABXXQ010000238">
    <property type="protein sequence ID" value="NVN30879.1"/>
    <property type="molecule type" value="Genomic_DNA"/>
</dbReference>
<reference evidence="3 4" key="1">
    <citation type="submission" date="2020-06" db="EMBL/GenBank/DDBJ databases">
        <title>Description of novel acetic acid bacteria.</title>
        <authorList>
            <person name="Sombolestani A."/>
        </authorList>
    </citation>
    <scope>NUCLEOTIDE SEQUENCE [LARGE SCALE GENOMIC DNA]</scope>
    <source>
        <strain evidence="3 4">LMG 26838</strain>
    </source>
</reference>
<keyword evidence="2 3" id="KW-0808">Transferase</keyword>
<proteinExistence type="predicted"/>
<dbReference type="PANTHER" id="PTHR30160">
    <property type="entry name" value="TETRAACYLDISACCHARIDE 4'-KINASE-RELATED"/>
    <property type="match status" value="1"/>
</dbReference>
<dbReference type="Pfam" id="PF01075">
    <property type="entry name" value="Glyco_transf_9"/>
    <property type="match status" value="1"/>
</dbReference>
<dbReference type="InterPro" id="IPR002201">
    <property type="entry name" value="Glyco_trans_9"/>
</dbReference>